<dbReference type="RefSeq" id="WP_286709997.1">
    <property type="nucleotide sequence ID" value="NZ_DALYQD010000002.1"/>
</dbReference>
<dbReference type="AlphaFoldDB" id="A0A2X2JKF7"/>
<organism evidence="1 2">
    <name type="scientific">Sphingobacterium multivorum</name>
    <dbReference type="NCBI Taxonomy" id="28454"/>
    <lineage>
        <taxon>Bacteria</taxon>
        <taxon>Pseudomonadati</taxon>
        <taxon>Bacteroidota</taxon>
        <taxon>Sphingobacteriia</taxon>
        <taxon>Sphingobacteriales</taxon>
        <taxon>Sphingobacteriaceae</taxon>
        <taxon>Sphingobacterium</taxon>
    </lineage>
</organism>
<evidence type="ECO:0000313" key="2">
    <source>
        <dbReference type="Proteomes" id="UP000251241"/>
    </source>
</evidence>
<accession>A0A2X2JKF7</accession>
<dbReference type="EMBL" id="UAUU01000011">
    <property type="protein sequence ID" value="SPZ94264.1"/>
    <property type="molecule type" value="Genomic_DNA"/>
</dbReference>
<protein>
    <submittedName>
        <fullName evidence="1">Uncharacterized protein</fullName>
    </submittedName>
</protein>
<reference evidence="1 2" key="1">
    <citation type="submission" date="2018-06" db="EMBL/GenBank/DDBJ databases">
        <authorList>
            <consortium name="Pathogen Informatics"/>
            <person name="Doyle S."/>
        </authorList>
    </citation>
    <scope>NUCLEOTIDE SEQUENCE [LARGE SCALE GENOMIC DNA]</scope>
    <source>
        <strain evidence="1 2">NCTC11343</strain>
    </source>
</reference>
<name>A0A2X2JKF7_SPHMU</name>
<sequence length="100" mass="11405">MTTMVLNAKVGKSVDSFASERCVLVMVETEETIRPEMMGVLDPDIDCYLLIHNDVESLDSLALALENENKKVRLARDFEELKQMPFLNHQLQQIAVKILK</sequence>
<proteinExistence type="predicted"/>
<dbReference type="Proteomes" id="UP000251241">
    <property type="component" value="Unassembled WGS sequence"/>
</dbReference>
<gene>
    <name evidence="1" type="ORF">NCTC11343_05186</name>
</gene>
<evidence type="ECO:0000313" key="1">
    <source>
        <dbReference type="EMBL" id="SPZ94264.1"/>
    </source>
</evidence>